<dbReference type="InterPro" id="IPR021741">
    <property type="entry name" value="DUF3311"/>
</dbReference>
<evidence type="ECO:0000256" key="1">
    <source>
        <dbReference type="SAM" id="MobiDB-lite"/>
    </source>
</evidence>
<keyword evidence="2" id="KW-0812">Transmembrane</keyword>
<evidence type="ECO:0000313" key="3">
    <source>
        <dbReference type="EMBL" id="MBB3209025.1"/>
    </source>
</evidence>
<feature type="transmembrane region" description="Helical" evidence="2">
    <location>
        <begin position="24"/>
        <end position="42"/>
    </location>
</feature>
<feature type="region of interest" description="Disordered" evidence="1">
    <location>
        <begin position="1"/>
        <end position="26"/>
    </location>
</feature>
<dbReference type="Proteomes" id="UP000536179">
    <property type="component" value="Unassembled WGS sequence"/>
</dbReference>
<evidence type="ECO:0008006" key="5">
    <source>
        <dbReference type="Google" id="ProtNLM"/>
    </source>
</evidence>
<feature type="region of interest" description="Disordered" evidence="1">
    <location>
        <begin position="92"/>
        <end position="114"/>
    </location>
</feature>
<dbReference type="Pfam" id="PF11755">
    <property type="entry name" value="DUF3311"/>
    <property type="match status" value="1"/>
</dbReference>
<keyword evidence="2" id="KW-0472">Membrane</keyword>
<reference evidence="3 4" key="1">
    <citation type="submission" date="2020-08" db="EMBL/GenBank/DDBJ databases">
        <title>Genomic Encyclopedia of Type Strains, Phase III (KMG-III): the genomes of soil and plant-associated and newly described type strains.</title>
        <authorList>
            <person name="Whitman W."/>
        </authorList>
    </citation>
    <scope>NUCLEOTIDE SEQUENCE [LARGE SCALE GENOMIC DNA]</scope>
    <source>
        <strain evidence="3 4">CECT 8075</strain>
    </source>
</reference>
<sequence length="114" mass="12117">MPDSPRSADASVASSSRTTTPGGSSRSGLWIIAALVVVLLVLHQDNWFWTDGRLVFGFIPIGLFWHACISIGASLTWFLTTKIAWPVESEFQAGTSPEHGSGDSVAANVGEGQK</sequence>
<dbReference type="RefSeq" id="WP_184307348.1">
    <property type="nucleotide sequence ID" value="NZ_JACHXU010000020.1"/>
</dbReference>
<keyword evidence="2" id="KW-1133">Transmembrane helix</keyword>
<keyword evidence="4" id="KW-1185">Reference proteome</keyword>
<evidence type="ECO:0000313" key="4">
    <source>
        <dbReference type="Proteomes" id="UP000536179"/>
    </source>
</evidence>
<comment type="caution">
    <text evidence="3">The sequence shown here is derived from an EMBL/GenBank/DDBJ whole genome shotgun (WGS) entry which is preliminary data.</text>
</comment>
<feature type="transmembrane region" description="Helical" evidence="2">
    <location>
        <begin position="54"/>
        <end position="79"/>
    </location>
</feature>
<name>A0A7W5E2P0_9BACT</name>
<proteinExistence type="predicted"/>
<dbReference type="EMBL" id="JACHXU010000020">
    <property type="protein sequence ID" value="MBB3209025.1"/>
    <property type="molecule type" value="Genomic_DNA"/>
</dbReference>
<evidence type="ECO:0000256" key="2">
    <source>
        <dbReference type="SAM" id="Phobius"/>
    </source>
</evidence>
<protein>
    <recommendedName>
        <fullName evidence="5">DUF3311 domain-containing protein</fullName>
    </recommendedName>
</protein>
<dbReference type="AlphaFoldDB" id="A0A7W5E2P0"/>
<organism evidence="3 4">
    <name type="scientific">Aporhodopirellula rubra</name>
    <dbReference type="NCBI Taxonomy" id="980271"/>
    <lineage>
        <taxon>Bacteria</taxon>
        <taxon>Pseudomonadati</taxon>
        <taxon>Planctomycetota</taxon>
        <taxon>Planctomycetia</taxon>
        <taxon>Pirellulales</taxon>
        <taxon>Pirellulaceae</taxon>
        <taxon>Aporhodopirellula</taxon>
    </lineage>
</organism>
<gene>
    <name evidence="3" type="ORF">FHS27_004861</name>
</gene>
<accession>A0A7W5E2P0</accession>